<organism evidence="9 10">
    <name type="scientific">Clostridium estertheticum subsp. estertheticum</name>
    <dbReference type="NCBI Taxonomy" id="1552"/>
    <lineage>
        <taxon>Bacteria</taxon>
        <taxon>Bacillati</taxon>
        <taxon>Bacillota</taxon>
        <taxon>Clostridia</taxon>
        <taxon>Eubacteriales</taxon>
        <taxon>Clostridiaceae</taxon>
        <taxon>Clostridium</taxon>
    </lineage>
</organism>
<evidence type="ECO:0000256" key="6">
    <source>
        <dbReference type="ARBA" id="ARBA00022807"/>
    </source>
</evidence>
<dbReference type="SMART" id="SM00257">
    <property type="entry name" value="LysM"/>
    <property type="match status" value="1"/>
</dbReference>
<dbReference type="Pfam" id="PF00877">
    <property type="entry name" value="NLPC_P60"/>
    <property type="match status" value="1"/>
</dbReference>
<dbReference type="SUPFAM" id="SSF54001">
    <property type="entry name" value="Cysteine proteinases"/>
    <property type="match status" value="1"/>
</dbReference>
<dbReference type="InterPro" id="IPR000064">
    <property type="entry name" value="NLP_P60_dom"/>
</dbReference>
<evidence type="ECO:0000256" key="2">
    <source>
        <dbReference type="ARBA" id="ARBA00022670"/>
    </source>
</evidence>
<dbReference type="InterPro" id="IPR036779">
    <property type="entry name" value="LysM_dom_sf"/>
</dbReference>
<dbReference type="InterPro" id="IPR051202">
    <property type="entry name" value="Peptidase_C40"/>
</dbReference>
<sequence length="227" mass="25107">MIKFKSFRYILLTSILTIGILEITTAKLFATTLTNNTYTVKSGDSLSLIAQAHGESLNDLMKANNKWDDLIIAGQILNVSIKGNRNIHKTVRNEGSTYLTDQVEQEKIRNSVVFTSNPILEYASSFLGVPYVWGGISPEGFDCSGFTQYVFSHFGVTLPRVSQEQQNVGKLISRDDLQPGDLVFFGTPAHHVGIYIGNGKMIDAPHSGAVIRIQSLNSDFTYGRRVN</sequence>
<evidence type="ECO:0000256" key="1">
    <source>
        <dbReference type="ARBA" id="ARBA00007074"/>
    </source>
</evidence>
<dbReference type="Gene3D" id="3.90.1720.10">
    <property type="entry name" value="endopeptidase domain like (from Nostoc punctiforme)"/>
    <property type="match status" value="1"/>
</dbReference>
<keyword evidence="3" id="KW-0732">Signal</keyword>
<comment type="similarity">
    <text evidence="1">Belongs to the peptidase C40 family.</text>
</comment>
<dbReference type="KEGG" id="ceu:A7L45_00130"/>
<dbReference type="InterPro" id="IPR018392">
    <property type="entry name" value="LysM"/>
</dbReference>
<keyword evidence="10" id="KW-1185">Reference proteome</keyword>
<keyword evidence="4" id="KW-0677">Repeat</keyword>
<dbReference type="Gene3D" id="3.10.350.10">
    <property type="entry name" value="LysM domain"/>
    <property type="match status" value="1"/>
</dbReference>
<dbReference type="SUPFAM" id="SSF54106">
    <property type="entry name" value="LysM domain"/>
    <property type="match status" value="1"/>
</dbReference>
<proteinExistence type="inferred from homology"/>
<keyword evidence="2" id="KW-0645">Protease</keyword>
<dbReference type="GO" id="GO:0008234">
    <property type="term" value="F:cysteine-type peptidase activity"/>
    <property type="evidence" value="ECO:0007669"/>
    <property type="project" value="UniProtKB-KW"/>
</dbReference>
<evidence type="ECO:0000256" key="3">
    <source>
        <dbReference type="ARBA" id="ARBA00022729"/>
    </source>
</evidence>
<dbReference type="PROSITE" id="PS51935">
    <property type="entry name" value="NLPC_P60"/>
    <property type="match status" value="1"/>
</dbReference>
<dbReference type="PANTHER" id="PTHR47053">
    <property type="entry name" value="MUREIN DD-ENDOPEPTIDASE MEPH-RELATED"/>
    <property type="match status" value="1"/>
</dbReference>
<evidence type="ECO:0000256" key="4">
    <source>
        <dbReference type="ARBA" id="ARBA00022737"/>
    </source>
</evidence>
<dbReference type="STRING" id="1552.A7L45_00130"/>
<evidence type="ECO:0000259" key="7">
    <source>
        <dbReference type="PROSITE" id="PS51782"/>
    </source>
</evidence>
<dbReference type="EMBL" id="CP015756">
    <property type="protein sequence ID" value="APC38628.1"/>
    <property type="molecule type" value="Genomic_DNA"/>
</dbReference>
<dbReference type="OrthoDB" id="9808890at2"/>
<evidence type="ECO:0000259" key="8">
    <source>
        <dbReference type="PROSITE" id="PS51935"/>
    </source>
</evidence>
<evidence type="ECO:0000313" key="9">
    <source>
        <dbReference type="EMBL" id="APC38628.1"/>
    </source>
</evidence>
<keyword evidence="6" id="KW-0788">Thiol protease</keyword>
<gene>
    <name evidence="9" type="ORF">A7L45_00130</name>
</gene>
<name>A0A1J0GB98_9CLOT</name>
<dbReference type="Proteomes" id="UP000182569">
    <property type="component" value="Chromosome"/>
</dbReference>
<evidence type="ECO:0000256" key="5">
    <source>
        <dbReference type="ARBA" id="ARBA00022801"/>
    </source>
</evidence>
<dbReference type="CDD" id="cd00118">
    <property type="entry name" value="LysM"/>
    <property type="match status" value="1"/>
</dbReference>
<dbReference type="Pfam" id="PF01476">
    <property type="entry name" value="LysM"/>
    <property type="match status" value="1"/>
</dbReference>
<dbReference type="PANTHER" id="PTHR47053:SF1">
    <property type="entry name" value="MUREIN DD-ENDOPEPTIDASE MEPH-RELATED"/>
    <property type="match status" value="1"/>
</dbReference>
<evidence type="ECO:0000313" key="10">
    <source>
        <dbReference type="Proteomes" id="UP000182569"/>
    </source>
</evidence>
<dbReference type="InterPro" id="IPR038765">
    <property type="entry name" value="Papain-like_cys_pep_sf"/>
</dbReference>
<keyword evidence="5" id="KW-0378">Hydrolase</keyword>
<reference evidence="10" key="1">
    <citation type="journal article" date="2016" name="Front. Microbiol.">
        <title>Complete Genome Sequence of Clostridium estertheticum DSM 8809, a Microbe Identified in Spoiled Vacuum Packed Beef.</title>
        <authorList>
            <person name="Yu Z."/>
            <person name="Gunn L."/>
            <person name="Brennan E."/>
            <person name="Reid R."/>
            <person name="Wall P.G."/>
            <person name="Gaora O.P."/>
            <person name="Hurley D."/>
            <person name="Bolton D."/>
            <person name="Fanning S."/>
        </authorList>
    </citation>
    <scope>NUCLEOTIDE SEQUENCE [LARGE SCALE GENOMIC DNA]</scope>
    <source>
        <strain evidence="10">DSM 8809</strain>
    </source>
</reference>
<dbReference type="PROSITE" id="PS51782">
    <property type="entry name" value="LYSM"/>
    <property type="match status" value="1"/>
</dbReference>
<feature type="domain" description="LysM" evidence="7">
    <location>
        <begin position="36"/>
        <end position="79"/>
    </location>
</feature>
<dbReference type="AlphaFoldDB" id="A0A1J0GB98"/>
<feature type="domain" description="NlpC/P60" evidence="8">
    <location>
        <begin position="113"/>
        <end position="227"/>
    </location>
</feature>
<protein>
    <submittedName>
        <fullName evidence="9">Uncharacterized protein</fullName>
    </submittedName>
</protein>
<accession>A0A1J0GB98</accession>
<dbReference type="GO" id="GO:0006508">
    <property type="term" value="P:proteolysis"/>
    <property type="evidence" value="ECO:0007669"/>
    <property type="project" value="UniProtKB-KW"/>
</dbReference>